<dbReference type="InterPro" id="IPR016039">
    <property type="entry name" value="Thiolase-like"/>
</dbReference>
<keyword evidence="2" id="KW-0808">Transferase</keyword>
<keyword evidence="3" id="KW-0012">Acyltransferase</keyword>
<feature type="active site" description="Acyl-thioester intermediate" evidence="4">
    <location>
        <position position="174"/>
    </location>
</feature>
<dbReference type="InterPro" id="IPR011141">
    <property type="entry name" value="Polyketide_synthase_type-III"/>
</dbReference>
<dbReference type="Pfam" id="PF02797">
    <property type="entry name" value="Chal_sti_synt_C"/>
    <property type="match status" value="1"/>
</dbReference>
<dbReference type="EMBL" id="CP029159">
    <property type="protein sequence ID" value="QKM70892.1"/>
    <property type="molecule type" value="Genomic_DNA"/>
</dbReference>
<feature type="domain" description="Chalcone/stilbene synthase C-terminal" evidence="7">
    <location>
        <begin position="247"/>
        <end position="380"/>
    </location>
</feature>
<evidence type="ECO:0000256" key="2">
    <source>
        <dbReference type="ARBA" id="ARBA00022679"/>
    </source>
</evidence>
<reference evidence="8 9" key="1">
    <citation type="journal article" date="2012" name="J. Bacteriol.">
        <title>Draft genome of Streptomyces tsukubaensis NRRL 18488, the producer of the clinically important immunosuppressant tacrolimus (FK506).</title>
        <authorList>
            <person name="Barreiro C."/>
            <person name="Prieto C."/>
            <person name="Sola-Landa A."/>
            <person name="Solera E."/>
            <person name="Martinez-Castro M."/>
            <person name="Perez-Redondo R."/>
            <person name="Garcia-Estrada C."/>
            <person name="Aparicio J.F."/>
            <person name="Fernandez-Martinez L.T."/>
            <person name="Santos-Aberturas J."/>
            <person name="Salehi-Najafabadi Z."/>
            <person name="Rodriguez-Garcia A."/>
            <person name="Tauch A."/>
            <person name="Martin J.F."/>
        </authorList>
    </citation>
    <scope>NUCLEOTIDE SEQUENCE [LARGE SCALE GENOMIC DNA]</scope>
    <source>
        <strain evidence="9">DSM 42081 / NBRC 108919 / NRRL 18488 / 9993</strain>
    </source>
</reference>
<name>A0A7G3UQB8_STRT9</name>
<accession>A0A7G3UQB8</accession>
<comment type="similarity">
    <text evidence="1">Belongs to the thiolase-like superfamily. Chalcone/stilbene synthases family.</text>
</comment>
<dbReference type="InterPro" id="IPR001099">
    <property type="entry name" value="Chalcone/stilbene_synt_N"/>
</dbReference>
<protein>
    <submittedName>
        <fullName evidence="8">Type III polyketide synthase</fullName>
    </submittedName>
</protein>
<evidence type="ECO:0000313" key="8">
    <source>
        <dbReference type="EMBL" id="QKM70892.1"/>
    </source>
</evidence>
<evidence type="ECO:0000256" key="3">
    <source>
        <dbReference type="ARBA" id="ARBA00023315"/>
    </source>
</evidence>
<evidence type="ECO:0000313" key="9">
    <source>
        <dbReference type="Proteomes" id="UP000005940"/>
    </source>
</evidence>
<dbReference type="GO" id="GO:0030639">
    <property type="term" value="P:polyketide biosynthetic process"/>
    <property type="evidence" value="ECO:0007669"/>
    <property type="project" value="TreeGrafter"/>
</dbReference>
<gene>
    <name evidence="8" type="ORF">STSU_030915</name>
</gene>
<dbReference type="PIRSF" id="PIRSF000451">
    <property type="entry name" value="PKS_III"/>
    <property type="match status" value="1"/>
</dbReference>
<feature type="domain" description="Chalcone/stilbene synthase N-terminal" evidence="6">
    <location>
        <begin position="92"/>
        <end position="233"/>
    </location>
</feature>
<proteinExistence type="inferred from homology"/>
<dbReference type="PANTHER" id="PTHR11877">
    <property type="entry name" value="HYDROXYMETHYLGLUTARYL-COA SYNTHASE"/>
    <property type="match status" value="1"/>
</dbReference>
<dbReference type="Gene3D" id="3.40.47.10">
    <property type="match status" value="2"/>
</dbReference>
<feature type="region of interest" description="Disordered" evidence="5">
    <location>
        <begin position="1"/>
        <end position="20"/>
    </location>
</feature>
<dbReference type="Proteomes" id="UP000005940">
    <property type="component" value="Chromosome"/>
</dbReference>
<keyword evidence="9" id="KW-1185">Reference proteome</keyword>
<dbReference type="InterPro" id="IPR012328">
    <property type="entry name" value="Chalcone/stilbene_synt_C"/>
</dbReference>
<organism evidence="8 9">
    <name type="scientific">Streptomyces tsukubensis (strain DSM 42081 / NBRC 108919 / NRRL 18488 / 9993)</name>
    <dbReference type="NCBI Taxonomy" id="1114943"/>
    <lineage>
        <taxon>Bacteria</taxon>
        <taxon>Bacillati</taxon>
        <taxon>Actinomycetota</taxon>
        <taxon>Actinomycetes</taxon>
        <taxon>Kitasatosporales</taxon>
        <taxon>Streptomycetaceae</taxon>
        <taxon>Streptomyces</taxon>
    </lineage>
</organism>
<evidence type="ECO:0000259" key="7">
    <source>
        <dbReference type="Pfam" id="PF02797"/>
    </source>
</evidence>
<dbReference type="AlphaFoldDB" id="A0A7G3UQB8"/>
<evidence type="ECO:0000256" key="1">
    <source>
        <dbReference type="ARBA" id="ARBA00005531"/>
    </source>
</evidence>
<sequence length="396" mass="42198">MLPHARTPHTHLMCPAHSPHPKEAAVTITPARQPRTHVAVHRPAVVLPEHVVTQEEIISALGDHFARIPHVERGLDLMRSTTVRTRSLVAGLPAMLAPRSFGRRNAHYRTEAVRLGAAAAQQALEYAGADAADVDAFVFVSCTGYALPGPDAWIAQEIGCRPTVRRTPIQQLGCAAGASALAEAFHFLQGYPEATVLVVAAEISSLSFQPEQHSLSDFISNGVFGDGAAAAVLRRASPGTTGFRIRAVRQHLLPATQSVIAGSTSEHGFHFRTDPRVRSTVPRVVPEIAAFLAELGWTPSDLGFCVSHTGGPVIMDGVEAGLELPPGTLRHSRESMARVGNTSSVSVFDVLRRHHDNGSPEHGSRGLILAFGPGFTTEVLAGSWYDGGAAARPDRT</sequence>
<dbReference type="GO" id="GO:0016747">
    <property type="term" value="F:acyltransferase activity, transferring groups other than amino-acyl groups"/>
    <property type="evidence" value="ECO:0007669"/>
    <property type="project" value="InterPro"/>
</dbReference>
<dbReference type="SUPFAM" id="SSF53901">
    <property type="entry name" value="Thiolase-like"/>
    <property type="match status" value="1"/>
</dbReference>
<dbReference type="Pfam" id="PF00195">
    <property type="entry name" value="Chal_sti_synt_N"/>
    <property type="match status" value="1"/>
</dbReference>
<evidence type="ECO:0000256" key="4">
    <source>
        <dbReference type="PIRSR" id="PIRSR000451-1"/>
    </source>
</evidence>
<evidence type="ECO:0000256" key="5">
    <source>
        <dbReference type="SAM" id="MobiDB-lite"/>
    </source>
</evidence>
<evidence type="ECO:0000259" key="6">
    <source>
        <dbReference type="Pfam" id="PF00195"/>
    </source>
</evidence>
<dbReference type="PANTHER" id="PTHR11877:SF99">
    <property type="entry name" value="1,3,6,8-TETRAHYDROXYNAPHTHALENE SYNTHASE"/>
    <property type="match status" value="1"/>
</dbReference>